<evidence type="ECO:0000256" key="1">
    <source>
        <dbReference type="SAM" id="SignalP"/>
    </source>
</evidence>
<feature type="signal peptide" evidence="1">
    <location>
        <begin position="1"/>
        <end position="23"/>
    </location>
</feature>
<keyword evidence="3" id="KW-1185">Reference proteome</keyword>
<protein>
    <submittedName>
        <fullName evidence="2">PEP-CTERM sorting domain-containing protein</fullName>
    </submittedName>
</protein>
<dbReference type="Proteomes" id="UP001207930">
    <property type="component" value="Unassembled WGS sequence"/>
</dbReference>
<feature type="chain" id="PRO_5045527352" evidence="1">
    <location>
        <begin position="24"/>
        <end position="235"/>
    </location>
</feature>
<proteinExistence type="predicted"/>
<comment type="caution">
    <text evidence="2">The sequence shown here is derived from an EMBL/GenBank/DDBJ whole genome shotgun (WGS) entry which is preliminary data.</text>
</comment>
<dbReference type="Gene3D" id="2.60.120.260">
    <property type="entry name" value="Galactose-binding domain-like"/>
    <property type="match status" value="1"/>
</dbReference>
<evidence type="ECO:0000313" key="3">
    <source>
        <dbReference type="Proteomes" id="UP001207930"/>
    </source>
</evidence>
<dbReference type="RefSeq" id="WP_264500833.1">
    <property type="nucleotide sequence ID" value="NZ_JAPDDS010000004.1"/>
</dbReference>
<evidence type="ECO:0000313" key="2">
    <source>
        <dbReference type="EMBL" id="MCW1884876.1"/>
    </source>
</evidence>
<sequence length="235" mass="24343">MKCKALAAFASASIALAATQASAATVIELSNPGFETDAVGSGAGGSFVPAGWTSFASGGGNHFVGDGAWLAGDAVLGAHTGDQYYLAHVLNNGHRTIHQDTSLAWSSLVAGDVLTMSVWTTYRSNLAPGLVYMWLNDTDAPSASPNSGPIDIAADAAPGVWTQRVWNFTVTQGILDTASANSWGTVNLQLGMIGSTGDRQAIFDDVSMVLTPVPEPSTALLAGLMGVSFLIRRRR</sequence>
<gene>
    <name evidence="2" type="ORF">OKA04_09060</name>
</gene>
<organism evidence="2 3">
    <name type="scientific">Luteolibacter flavescens</name>
    <dbReference type="NCBI Taxonomy" id="1859460"/>
    <lineage>
        <taxon>Bacteria</taxon>
        <taxon>Pseudomonadati</taxon>
        <taxon>Verrucomicrobiota</taxon>
        <taxon>Verrucomicrobiia</taxon>
        <taxon>Verrucomicrobiales</taxon>
        <taxon>Verrucomicrobiaceae</taxon>
        <taxon>Luteolibacter</taxon>
    </lineage>
</organism>
<name>A0ABT3FMS7_9BACT</name>
<dbReference type="EMBL" id="JAPDDS010000004">
    <property type="protein sequence ID" value="MCW1884876.1"/>
    <property type="molecule type" value="Genomic_DNA"/>
</dbReference>
<accession>A0ABT3FMS7</accession>
<keyword evidence="1" id="KW-0732">Signal</keyword>
<dbReference type="InterPro" id="IPR013424">
    <property type="entry name" value="Ice-binding_C"/>
</dbReference>
<reference evidence="2 3" key="1">
    <citation type="submission" date="2022-10" db="EMBL/GenBank/DDBJ databases">
        <title>Luteolibacter flavescens strain MCCC 1K03193, whole genome shotgun sequencing project.</title>
        <authorList>
            <person name="Zhao G."/>
            <person name="Shen L."/>
        </authorList>
    </citation>
    <scope>NUCLEOTIDE SEQUENCE [LARGE SCALE GENOMIC DNA]</scope>
    <source>
        <strain evidence="2 3">MCCC 1K03193</strain>
    </source>
</reference>
<dbReference type="NCBIfam" id="TIGR02595">
    <property type="entry name" value="PEP_CTERM"/>
    <property type="match status" value="1"/>
</dbReference>